<evidence type="ECO:0000313" key="2">
    <source>
        <dbReference type="Proteomes" id="UP001589830"/>
    </source>
</evidence>
<proteinExistence type="predicted"/>
<sequence>MKRPKGLEEVHTARKALVPLGLRVAGVALMGLEVLTPAARHALAGLLFFGGFLPLPQSR</sequence>
<protein>
    <submittedName>
        <fullName evidence="1">Uncharacterized protein</fullName>
    </submittedName>
</protein>
<accession>A0ABV6Q1E1</accession>
<comment type="caution">
    <text evidence="1">The sequence shown here is derived from an EMBL/GenBank/DDBJ whole genome shotgun (WGS) entry which is preliminary data.</text>
</comment>
<organism evidence="1 2">
    <name type="scientific">Thermus composti</name>
    <dbReference type="NCBI Taxonomy" id="532059"/>
    <lineage>
        <taxon>Bacteria</taxon>
        <taxon>Thermotogati</taxon>
        <taxon>Deinococcota</taxon>
        <taxon>Deinococci</taxon>
        <taxon>Thermales</taxon>
        <taxon>Thermaceae</taxon>
        <taxon>Thermus</taxon>
    </lineage>
</organism>
<dbReference type="RefSeq" id="WP_188847336.1">
    <property type="nucleotide sequence ID" value="NZ_BMPJ01000012.1"/>
</dbReference>
<keyword evidence="2" id="KW-1185">Reference proteome</keyword>
<dbReference type="Proteomes" id="UP001589830">
    <property type="component" value="Unassembled WGS sequence"/>
</dbReference>
<dbReference type="EMBL" id="JBHLTW010000017">
    <property type="protein sequence ID" value="MFC0595554.1"/>
    <property type="molecule type" value="Genomic_DNA"/>
</dbReference>
<reference evidence="1 2" key="1">
    <citation type="submission" date="2024-09" db="EMBL/GenBank/DDBJ databases">
        <authorList>
            <person name="Sun Q."/>
            <person name="Mori K."/>
        </authorList>
    </citation>
    <scope>NUCLEOTIDE SEQUENCE [LARGE SCALE GENOMIC DNA]</scope>
    <source>
        <strain evidence="1 2">NCAIM B.02340</strain>
    </source>
</reference>
<evidence type="ECO:0000313" key="1">
    <source>
        <dbReference type="EMBL" id="MFC0595554.1"/>
    </source>
</evidence>
<name>A0ABV6Q1E1_9DEIN</name>
<gene>
    <name evidence="1" type="ORF">ACFFFP_05160</name>
</gene>